<evidence type="ECO:0000256" key="5">
    <source>
        <dbReference type="RuleBase" id="RU003978"/>
    </source>
</evidence>
<comment type="similarity">
    <text evidence="1 4 5">Belongs to the universal ribosomal protein uL11 family.</text>
</comment>
<dbReference type="InterPro" id="IPR006519">
    <property type="entry name" value="Ribosomal_uL11_bac-typ"/>
</dbReference>
<proteinExistence type="inferred from homology"/>
<dbReference type="PANTHER" id="PTHR11661">
    <property type="entry name" value="60S RIBOSOMAL PROTEIN L12"/>
    <property type="match status" value="1"/>
</dbReference>
<evidence type="ECO:0000256" key="6">
    <source>
        <dbReference type="RuleBase" id="RU003979"/>
    </source>
</evidence>
<keyword evidence="3 4" id="KW-0687">Ribonucleoprotein</keyword>
<evidence type="ECO:0000313" key="10">
    <source>
        <dbReference type="Proteomes" id="UP000177797"/>
    </source>
</evidence>
<organism evidence="9 10">
    <name type="scientific">Candidatus Taylorbacteria bacterium RIFCSPLOWO2_01_FULL_48_100</name>
    <dbReference type="NCBI Taxonomy" id="1802322"/>
    <lineage>
        <taxon>Bacteria</taxon>
        <taxon>Candidatus Tayloriibacteriota</taxon>
    </lineage>
</organism>
<keyword evidence="4 6" id="KW-0694">RNA-binding</keyword>
<keyword evidence="4 6" id="KW-0488">Methylation</keyword>
<reference evidence="9 10" key="1">
    <citation type="journal article" date="2016" name="Nat. Commun.">
        <title>Thousands of microbial genomes shed light on interconnected biogeochemical processes in an aquifer system.</title>
        <authorList>
            <person name="Anantharaman K."/>
            <person name="Brown C.T."/>
            <person name="Hug L.A."/>
            <person name="Sharon I."/>
            <person name="Castelle C.J."/>
            <person name="Probst A.J."/>
            <person name="Thomas B.C."/>
            <person name="Singh A."/>
            <person name="Wilkins M.J."/>
            <person name="Karaoz U."/>
            <person name="Brodie E.L."/>
            <person name="Williams K.H."/>
            <person name="Hubbard S.S."/>
            <person name="Banfield J.F."/>
        </authorList>
    </citation>
    <scope>NUCLEOTIDE SEQUENCE [LARGE SCALE GENOMIC DNA]</scope>
</reference>
<keyword evidence="4 6" id="KW-0699">rRNA-binding</keyword>
<evidence type="ECO:0000313" key="9">
    <source>
        <dbReference type="EMBL" id="OHA34577.1"/>
    </source>
</evidence>
<keyword evidence="2 4" id="KW-0689">Ribosomal protein</keyword>
<dbReference type="InterPro" id="IPR020783">
    <property type="entry name" value="Ribosomal_uL11_C"/>
</dbReference>
<dbReference type="PANTHER" id="PTHR11661:SF1">
    <property type="entry name" value="LARGE RIBOSOMAL SUBUNIT PROTEIN UL11M"/>
    <property type="match status" value="1"/>
</dbReference>
<dbReference type="EMBL" id="MHSA01000011">
    <property type="protein sequence ID" value="OHA34577.1"/>
    <property type="molecule type" value="Genomic_DNA"/>
</dbReference>
<dbReference type="Pfam" id="PF03946">
    <property type="entry name" value="Ribosomal_L11_N"/>
    <property type="match status" value="1"/>
</dbReference>
<evidence type="ECO:0000256" key="2">
    <source>
        <dbReference type="ARBA" id="ARBA00022980"/>
    </source>
</evidence>
<feature type="domain" description="Large ribosomal subunit protein uL11 C-terminal" evidence="7">
    <location>
        <begin position="71"/>
        <end position="139"/>
    </location>
</feature>
<evidence type="ECO:0000259" key="7">
    <source>
        <dbReference type="Pfam" id="PF00298"/>
    </source>
</evidence>
<evidence type="ECO:0000256" key="1">
    <source>
        <dbReference type="ARBA" id="ARBA00010537"/>
    </source>
</evidence>
<dbReference type="Gene3D" id="3.30.1550.10">
    <property type="entry name" value="Ribosomal protein L11/L12, N-terminal domain"/>
    <property type="match status" value="1"/>
</dbReference>
<dbReference type="InterPro" id="IPR036796">
    <property type="entry name" value="Ribosomal_uL11_N_sf"/>
</dbReference>
<evidence type="ECO:0000256" key="3">
    <source>
        <dbReference type="ARBA" id="ARBA00023274"/>
    </source>
</evidence>
<sequence>MAKKLLRKLKLIVPGAAATPAPPLGPALGQAKVNIGEFVTRFNAATQKMKGETLPVEVHIFDDKSFDLKIKAPTVSSMLLKAIGKEKGAGKPPVEKAGTITKAKLREIAEKKMQDLNTTTIEAAEKIVAGSALSMGIEIK</sequence>
<dbReference type="GO" id="GO:0003735">
    <property type="term" value="F:structural constituent of ribosome"/>
    <property type="evidence" value="ECO:0007669"/>
    <property type="project" value="InterPro"/>
</dbReference>
<dbReference type="Proteomes" id="UP000177797">
    <property type="component" value="Unassembled WGS sequence"/>
</dbReference>
<evidence type="ECO:0000259" key="8">
    <source>
        <dbReference type="Pfam" id="PF03946"/>
    </source>
</evidence>
<feature type="domain" description="Large ribosomal subunit protein uL11 N-terminal" evidence="8">
    <location>
        <begin position="9"/>
        <end position="66"/>
    </location>
</feature>
<protein>
    <recommendedName>
        <fullName evidence="4">Large ribosomal subunit protein uL11</fullName>
    </recommendedName>
</protein>
<dbReference type="Gene3D" id="1.10.10.250">
    <property type="entry name" value="Ribosomal protein L11, C-terminal domain"/>
    <property type="match status" value="1"/>
</dbReference>
<dbReference type="InterPro" id="IPR000911">
    <property type="entry name" value="Ribosomal_uL11"/>
</dbReference>
<dbReference type="GO" id="GO:0006412">
    <property type="term" value="P:translation"/>
    <property type="evidence" value="ECO:0007669"/>
    <property type="project" value="UniProtKB-UniRule"/>
</dbReference>
<name>A0A1G2NER9_9BACT</name>
<dbReference type="SMART" id="SM00649">
    <property type="entry name" value="RL11"/>
    <property type="match status" value="1"/>
</dbReference>
<gene>
    <name evidence="4" type="primary">rplK</name>
    <name evidence="9" type="ORF">A2938_03450</name>
</gene>
<dbReference type="GO" id="GO:0070180">
    <property type="term" value="F:large ribosomal subunit rRNA binding"/>
    <property type="evidence" value="ECO:0007669"/>
    <property type="project" value="UniProtKB-UniRule"/>
</dbReference>
<dbReference type="SUPFAM" id="SSF54747">
    <property type="entry name" value="Ribosomal L11/L12e N-terminal domain"/>
    <property type="match status" value="1"/>
</dbReference>
<dbReference type="AlphaFoldDB" id="A0A1G2NER9"/>
<dbReference type="GO" id="GO:0022625">
    <property type="term" value="C:cytosolic large ribosomal subunit"/>
    <property type="evidence" value="ECO:0007669"/>
    <property type="project" value="TreeGrafter"/>
</dbReference>
<comment type="caution">
    <text evidence="9">The sequence shown here is derived from an EMBL/GenBank/DDBJ whole genome shotgun (WGS) entry which is preliminary data.</text>
</comment>
<dbReference type="CDD" id="cd00349">
    <property type="entry name" value="Ribosomal_L11"/>
    <property type="match status" value="1"/>
</dbReference>
<dbReference type="InterPro" id="IPR020784">
    <property type="entry name" value="Ribosomal_uL11_N"/>
</dbReference>
<dbReference type="NCBIfam" id="TIGR01632">
    <property type="entry name" value="L11_bact"/>
    <property type="match status" value="1"/>
</dbReference>
<comment type="function">
    <text evidence="4 6">Forms part of the ribosomal stalk which helps the ribosome interact with GTP-bound translation factors.</text>
</comment>
<dbReference type="Pfam" id="PF00298">
    <property type="entry name" value="Ribosomal_L11"/>
    <property type="match status" value="1"/>
</dbReference>
<dbReference type="InterPro" id="IPR036769">
    <property type="entry name" value="Ribosomal_uL11_C_sf"/>
</dbReference>
<dbReference type="HAMAP" id="MF_00736">
    <property type="entry name" value="Ribosomal_uL11"/>
    <property type="match status" value="1"/>
</dbReference>
<accession>A0A1G2NER9</accession>
<dbReference type="SUPFAM" id="SSF46906">
    <property type="entry name" value="Ribosomal protein L11, C-terminal domain"/>
    <property type="match status" value="1"/>
</dbReference>
<evidence type="ECO:0000256" key="4">
    <source>
        <dbReference type="HAMAP-Rule" id="MF_00736"/>
    </source>
</evidence>
<comment type="subunit">
    <text evidence="4">Part of the ribosomal stalk of the 50S ribosomal subunit. Interacts with L10 and the large rRNA to form the base of the stalk. L10 forms an elongated spine to which L12 dimers bind in a sequential fashion forming a multimeric L10(L12)X complex.</text>
</comment>
<comment type="PTM">
    <text evidence="4 6">One or more lysine residues are methylated.</text>
</comment>